<keyword evidence="3" id="KW-1185">Reference proteome</keyword>
<dbReference type="Proteomes" id="UP001500575">
    <property type="component" value="Unassembled WGS sequence"/>
</dbReference>
<keyword evidence="1" id="KW-0808">Transferase</keyword>
<proteinExistence type="predicted"/>
<name>A0ABN2YYJ3_9ACTN</name>
<dbReference type="SUPFAM" id="SSF52540">
    <property type="entry name" value="P-loop containing nucleoside triphosphate hydrolases"/>
    <property type="match status" value="1"/>
</dbReference>
<reference evidence="2 3" key="1">
    <citation type="journal article" date="2019" name="Int. J. Syst. Evol. Microbiol.">
        <title>The Global Catalogue of Microorganisms (GCM) 10K type strain sequencing project: providing services to taxonomists for standard genome sequencing and annotation.</title>
        <authorList>
            <consortium name="The Broad Institute Genomics Platform"/>
            <consortium name="The Broad Institute Genome Sequencing Center for Infectious Disease"/>
            <person name="Wu L."/>
            <person name="Ma J."/>
        </authorList>
    </citation>
    <scope>NUCLEOTIDE SEQUENCE [LARGE SCALE GENOMIC DNA]</scope>
    <source>
        <strain evidence="2 3">JCM 16021</strain>
    </source>
</reference>
<organism evidence="2 3">
    <name type="scientific">Nocardioides bigeumensis</name>
    <dbReference type="NCBI Taxonomy" id="433657"/>
    <lineage>
        <taxon>Bacteria</taxon>
        <taxon>Bacillati</taxon>
        <taxon>Actinomycetota</taxon>
        <taxon>Actinomycetes</taxon>
        <taxon>Propionibacteriales</taxon>
        <taxon>Nocardioidaceae</taxon>
        <taxon>Nocardioides</taxon>
    </lineage>
</organism>
<dbReference type="Gene3D" id="3.40.50.300">
    <property type="entry name" value="P-loop containing nucleotide triphosphate hydrolases"/>
    <property type="match status" value="1"/>
</dbReference>
<evidence type="ECO:0000313" key="3">
    <source>
        <dbReference type="Proteomes" id="UP001500575"/>
    </source>
</evidence>
<dbReference type="Pfam" id="PF13469">
    <property type="entry name" value="Sulfotransfer_3"/>
    <property type="match status" value="1"/>
</dbReference>
<evidence type="ECO:0000256" key="1">
    <source>
        <dbReference type="ARBA" id="ARBA00022679"/>
    </source>
</evidence>
<evidence type="ECO:0000313" key="2">
    <source>
        <dbReference type="EMBL" id="GAA2134060.1"/>
    </source>
</evidence>
<dbReference type="InterPro" id="IPR027417">
    <property type="entry name" value="P-loop_NTPase"/>
</dbReference>
<dbReference type="RefSeq" id="WP_344305643.1">
    <property type="nucleotide sequence ID" value="NZ_BAAAQQ010000014.1"/>
</dbReference>
<sequence length="304" mass="34973">MSGEQERARELGRIPITASIVGVQKAATSTMHAMLVRHRLVAPTFQNDPARQERNWHFANKELHFFDDEERDWSAPDYSHYYGSRMQEQQTIAVDATPSYVMWPGALARMRAYNPDMLLVASFRDPIERAFSQWSMGRGQRNPYPEFRDAIEQFDDESMLDHVPPGAGRWSVHRRSMVIRGLYGAQLVRGLAQFPREQWLMLNFSEWVRDYTAALDAITDHLGLHRFRRYPPLGHNPTPEEHTGVPPTADDIERLVARYADDLTLFEQLSGLDVSSWPTRRIATGSMPAEELADKFARRFVPSS</sequence>
<gene>
    <name evidence="2" type="ORF">GCM10009843_40140</name>
</gene>
<dbReference type="PANTHER" id="PTHR10605">
    <property type="entry name" value="HEPARAN SULFATE SULFOTRANSFERASE"/>
    <property type="match status" value="1"/>
</dbReference>
<comment type="caution">
    <text evidence="2">The sequence shown here is derived from an EMBL/GenBank/DDBJ whole genome shotgun (WGS) entry which is preliminary data.</text>
</comment>
<accession>A0ABN2YYJ3</accession>
<dbReference type="PANTHER" id="PTHR10605:SF56">
    <property type="entry name" value="BIFUNCTIONAL HEPARAN SULFATE N-DEACETYLASE_N-SULFOTRANSFERASE"/>
    <property type="match status" value="1"/>
</dbReference>
<dbReference type="InterPro" id="IPR037359">
    <property type="entry name" value="NST/OST"/>
</dbReference>
<protein>
    <submittedName>
        <fullName evidence="2">Sulfotransferase</fullName>
    </submittedName>
</protein>
<dbReference type="EMBL" id="BAAAQQ010000014">
    <property type="protein sequence ID" value="GAA2134060.1"/>
    <property type="molecule type" value="Genomic_DNA"/>
</dbReference>